<gene>
    <name evidence="1" type="ORF">ISP20_19815</name>
</gene>
<keyword evidence="2" id="KW-1185">Reference proteome</keyword>
<reference evidence="1 2" key="1">
    <citation type="submission" date="2020-10" db="EMBL/GenBank/DDBJ databases">
        <title>Phylogeny of dyella-like bacteria.</title>
        <authorList>
            <person name="Fu J."/>
        </authorList>
    </citation>
    <scope>NUCLEOTIDE SEQUENCE [LARGE SCALE GENOMIC DNA]</scope>
    <source>
        <strain evidence="1 2">THG-B117</strain>
    </source>
</reference>
<name>A0ABS2JWN3_9GAMM</name>
<proteinExistence type="predicted"/>
<dbReference type="EMBL" id="JADIKC010000011">
    <property type="protein sequence ID" value="MBM7123420.1"/>
    <property type="molecule type" value="Genomic_DNA"/>
</dbReference>
<dbReference type="Proteomes" id="UP001430065">
    <property type="component" value="Unassembled WGS sequence"/>
</dbReference>
<sequence>MNSNVVYGLLILMTMEIPGHIRDDGRLAAFSLALRELIEAHQDKAAERMIGQCSRAFSRRLLEFPVVAWHARSSYVVRNRLRRKIDTVPDELALDTLLPLVSVLNVWCQEGRRAAVRSVVREMGGADLNELSAKPGLDIEVATMIREFIE</sequence>
<protein>
    <submittedName>
        <fullName evidence="1">Uncharacterized protein</fullName>
    </submittedName>
</protein>
<organism evidence="1 2">
    <name type="scientific">Dyella kyungheensis</name>
    <dbReference type="NCBI Taxonomy" id="1242174"/>
    <lineage>
        <taxon>Bacteria</taxon>
        <taxon>Pseudomonadati</taxon>
        <taxon>Pseudomonadota</taxon>
        <taxon>Gammaproteobacteria</taxon>
        <taxon>Lysobacterales</taxon>
        <taxon>Rhodanobacteraceae</taxon>
        <taxon>Dyella</taxon>
    </lineage>
</organism>
<accession>A0ABS2JWN3</accession>
<evidence type="ECO:0000313" key="2">
    <source>
        <dbReference type="Proteomes" id="UP001430065"/>
    </source>
</evidence>
<comment type="caution">
    <text evidence="1">The sequence shown here is derived from an EMBL/GenBank/DDBJ whole genome shotgun (WGS) entry which is preliminary data.</text>
</comment>
<evidence type="ECO:0000313" key="1">
    <source>
        <dbReference type="EMBL" id="MBM7123420.1"/>
    </source>
</evidence>
<dbReference type="RefSeq" id="WP_204637869.1">
    <property type="nucleotide sequence ID" value="NZ_JADIKC010000011.1"/>
</dbReference>